<gene>
    <name evidence="3" type="ORF">ECPE_LOCUS2127</name>
</gene>
<evidence type="ECO:0000256" key="2">
    <source>
        <dbReference type="SAM" id="SignalP"/>
    </source>
</evidence>
<feature type="compositionally biased region" description="Low complexity" evidence="1">
    <location>
        <begin position="267"/>
        <end position="278"/>
    </location>
</feature>
<feature type="compositionally biased region" description="Low complexity" evidence="1">
    <location>
        <begin position="92"/>
        <end position="119"/>
    </location>
</feature>
<feature type="region of interest" description="Disordered" evidence="1">
    <location>
        <begin position="92"/>
        <end position="165"/>
    </location>
</feature>
<evidence type="ECO:0000313" key="5">
    <source>
        <dbReference type="WBParaSite" id="ECPE_0000212701-mRNA-1"/>
    </source>
</evidence>
<keyword evidence="4" id="KW-1185">Reference proteome</keyword>
<dbReference type="EMBL" id="UZAN01039424">
    <property type="protein sequence ID" value="VDP65478.1"/>
    <property type="molecule type" value="Genomic_DNA"/>
</dbReference>
<protein>
    <submittedName>
        <fullName evidence="3 5">Uncharacterized protein</fullName>
    </submittedName>
</protein>
<keyword evidence="2" id="KW-0732">Signal</keyword>
<feature type="chain" id="PRO_5043137842" evidence="2">
    <location>
        <begin position="21"/>
        <end position="357"/>
    </location>
</feature>
<accession>A0A183A592</accession>
<dbReference type="Proteomes" id="UP000272942">
    <property type="component" value="Unassembled WGS sequence"/>
</dbReference>
<sequence length="357" mass="38377">MNYNIVNFLLITFYVRDIVAENCEVLTATDEAQSFVIKNNITDCQYRVQSNSGKPLKVFVNATSGTDCVKVTSGDKSETLCSTGTTTEFKSSSAIDVSADSVTTTTTTATATITTTPTTAPTPPSSEETKDKNNKEVPSPGTAENASAKAEKEPQPAGEKEVKMSAEERALEENLQKHGTSGTKCVTVTSDGKTETLCPSSAKNQFTSDSSIEVSASSEATTRKPTEATTEPTTKPTEQSPPEEPSDSEQQQSPKHPNSPRAEANVQQSQASKTSAQQDGQGKQNPEDEGSKEQKSSLKAALLRKARDNSETAGSNDVTVYYVLDECYIAANVPHVRKTNKCFEVCFKVFPAVFKLH</sequence>
<feature type="signal peptide" evidence="2">
    <location>
        <begin position="1"/>
        <end position="20"/>
    </location>
</feature>
<evidence type="ECO:0000313" key="4">
    <source>
        <dbReference type="Proteomes" id="UP000272942"/>
    </source>
</evidence>
<feature type="compositionally biased region" description="Basic and acidic residues" evidence="1">
    <location>
        <begin position="285"/>
        <end position="296"/>
    </location>
</feature>
<proteinExistence type="predicted"/>
<dbReference type="WBParaSite" id="ECPE_0000212701-mRNA-1">
    <property type="protein sequence ID" value="ECPE_0000212701-mRNA-1"/>
    <property type="gene ID" value="ECPE_0000212701"/>
</dbReference>
<feature type="compositionally biased region" description="Low complexity" evidence="1">
    <location>
        <begin position="207"/>
        <end position="220"/>
    </location>
</feature>
<feature type="region of interest" description="Disordered" evidence="1">
    <location>
        <begin position="193"/>
        <end position="312"/>
    </location>
</feature>
<evidence type="ECO:0000256" key="1">
    <source>
        <dbReference type="SAM" id="MobiDB-lite"/>
    </source>
</evidence>
<dbReference type="AlphaFoldDB" id="A0A183A592"/>
<organism evidence="5">
    <name type="scientific">Echinostoma caproni</name>
    <dbReference type="NCBI Taxonomy" id="27848"/>
    <lineage>
        <taxon>Eukaryota</taxon>
        <taxon>Metazoa</taxon>
        <taxon>Spiralia</taxon>
        <taxon>Lophotrochozoa</taxon>
        <taxon>Platyhelminthes</taxon>
        <taxon>Trematoda</taxon>
        <taxon>Digenea</taxon>
        <taxon>Plagiorchiida</taxon>
        <taxon>Echinostomata</taxon>
        <taxon>Echinostomatoidea</taxon>
        <taxon>Echinostomatidae</taxon>
        <taxon>Echinostoma</taxon>
    </lineage>
</organism>
<reference evidence="3 4" key="2">
    <citation type="submission" date="2018-11" db="EMBL/GenBank/DDBJ databases">
        <authorList>
            <consortium name="Pathogen Informatics"/>
        </authorList>
    </citation>
    <scope>NUCLEOTIDE SEQUENCE [LARGE SCALE GENOMIC DNA]</scope>
    <source>
        <strain evidence="3 4">Egypt</strain>
    </source>
</reference>
<name>A0A183A592_9TREM</name>
<feature type="compositionally biased region" description="Low complexity" evidence="1">
    <location>
        <begin position="227"/>
        <end position="240"/>
    </location>
</feature>
<reference evidence="5" key="1">
    <citation type="submission" date="2016-06" db="UniProtKB">
        <authorList>
            <consortium name="WormBaseParasite"/>
        </authorList>
    </citation>
    <scope>IDENTIFICATION</scope>
</reference>
<feature type="compositionally biased region" description="Polar residues" evidence="1">
    <location>
        <begin position="193"/>
        <end position="206"/>
    </location>
</feature>
<evidence type="ECO:0000313" key="3">
    <source>
        <dbReference type="EMBL" id="VDP65478.1"/>
    </source>
</evidence>
<feature type="compositionally biased region" description="Basic and acidic residues" evidence="1">
    <location>
        <begin position="149"/>
        <end position="165"/>
    </location>
</feature>